<keyword evidence="2" id="KW-1185">Reference proteome</keyword>
<proteinExistence type="predicted"/>
<dbReference type="Proteomes" id="UP000236721">
    <property type="component" value="Unassembled WGS sequence"/>
</dbReference>
<evidence type="ECO:0000313" key="2">
    <source>
        <dbReference type="Proteomes" id="UP000236721"/>
    </source>
</evidence>
<dbReference type="AlphaFoldDB" id="A0A1H5RPN0"/>
<dbReference type="OrthoDB" id="5911286at2"/>
<dbReference type="EMBL" id="FNVG01000001">
    <property type="protein sequence ID" value="SEF40286.1"/>
    <property type="molecule type" value="Genomic_DNA"/>
</dbReference>
<sequence length="94" mass="10929">MYTKLLLLSLVNMAELVTKQQLPPLFTLLRKAIKKYESDEIDWHLVNGLSDLDILFLIAMADTDMSVNFDTTVLEEAVRFVGWVHKMETEQVYH</sequence>
<gene>
    <name evidence="1" type="ORF">SAMN04488244_10158</name>
</gene>
<organism evidence="1 2">
    <name type="scientific">Vibrio hangzhouensis</name>
    <dbReference type="NCBI Taxonomy" id="462991"/>
    <lineage>
        <taxon>Bacteria</taxon>
        <taxon>Pseudomonadati</taxon>
        <taxon>Pseudomonadota</taxon>
        <taxon>Gammaproteobacteria</taxon>
        <taxon>Vibrionales</taxon>
        <taxon>Vibrionaceae</taxon>
        <taxon>Vibrio</taxon>
    </lineage>
</organism>
<name>A0A1H5RPN0_9VIBR</name>
<reference evidence="2" key="1">
    <citation type="submission" date="2016-10" db="EMBL/GenBank/DDBJ databases">
        <authorList>
            <person name="Varghese N."/>
            <person name="Submissions S."/>
        </authorList>
    </citation>
    <scope>NUCLEOTIDE SEQUENCE [LARGE SCALE GENOMIC DNA]</scope>
    <source>
        <strain evidence="2">CGMCC 1.7062</strain>
    </source>
</reference>
<protein>
    <recommendedName>
        <fullName evidence="3">Carrier domain-containing protein</fullName>
    </recommendedName>
</protein>
<evidence type="ECO:0000313" key="1">
    <source>
        <dbReference type="EMBL" id="SEF40286.1"/>
    </source>
</evidence>
<evidence type="ECO:0008006" key="3">
    <source>
        <dbReference type="Google" id="ProtNLM"/>
    </source>
</evidence>
<accession>A0A1H5RPN0</accession>
<dbReference type="RefSeq" id="WP_103878321.1">
    <property type="nucleotide sequence ID" value="NZ_FNVG01000001.1"/>
</dbReference>